<protein>
    <submittedName>
        <fullName evidence="1">Uncharacterized protein</fullName>
    </submittedName>
</protein>
<proteinExistence type="predicted"/>
<dbReference type="EMBL" id="CT573071">
    <property type="protein sequence ID" value="CAJ73947.1"/>
    <property type="molecule type" value="Genomic_DNA"/>
</dbReference>
<evidence type="ECO:0000313" key="2">
    <source>
        <dbReference type="EMBL" id="QII10968.1"/>
    </source>
</evidence>
<gene>
    <name evidence="2" type="ORF">KsCSTR_15890</name>
    <name evidence="1" type="ORF">kuste3188</name>
</gene>
<reference evidence="1" key="1">
    <citation type="journal article" date="2006" name="Nature">
        <title>Deciphering the evolution and metabolism of an anammox bacterium from a community genome.</title>
        <authorList>
            <person name="Strous M."/>
            <person name="Pelletier E."/>
            <person name="Mangenot S."/>
            <person name="Rattei T."/>
            <person name="Lehner A."/>
            <person name="Taylor M.W."/>
            <person name="Horn M."/>
            <person name="Daims H."/>
            <person name="Bartol-Mavel D."/>
            <person name="Wincker P."/>
            <person name="Barbe V."/>
            <person name="Fonknechten N."/>
            <person name="Vallenet D."/>
            <person name="Segurens B."/>
            <person name="Schenowitz-Truong C."/>
            <person name="Medigue C."/>
            <person name="Collingro A."/>
            <person name="Snel B."/>
            <person name="Dutilh B.E."/>
            <person name="OpDenCamp H.J.M."/>
            <person name="vanDerDrift C."/>
            <person name="Cirpus I."/>
            <person name="vanDePas-Schoonen K.T."/>
            <person name="Harhangi H.R."/>
            <person name="vanNiftrik L."/>
            <person name="Schmid M."/>
            <person name="Keltjens J."/>
            <person name="vanDeVossenberg J."/>
            <person name="Kartal B."/>
            <person name="Meier H."/>
            <person name="Frishman D."/>
            <person name="Huynen M.A."/>
            <person name="Mewes H."/>
            <person name="Weissenbach J."/>
            <person name="Jetten M.S.M."/>
            <person name="Wagner M."/>
            <person name="LePaslier D."/>
        </authorList>
    </citation>
    <scope>NUCLEOTIDE SEQUENCE</scope>
</reference>
<reference evidence="1" key="2">
    <citation type="submission" date="2006-01" db="EMBL/GenBank/DDBJ databases">
        <authorList>
            <person name="Genoscope"/>
        </authorList>
    </citation>
    <scope>NUCLEOTIDE SEQUENCE</scope>
</reference>
<accession>Q1Q1R8</accession>
<evidence type="ECO:0000313" key="1">
    <source>
        <dbReference type="EMBL" id="CAJ73947.1"/>
    </source>
</evidence>
<dbReference type="AlphaFoldDB" id="Q1Q1R8"/>
<dbReference type="EMBL" id="CP049055">
    <property type="protein sequence ID" value="QII10968.1"/>
    <property type="molecule type" value="Genomic_DNA"/>
</dbReference>
<organism evidence="1">
    <name type="scientific">Kuenenia stuttgartiensis</name>
    <dbReference type="NCBI Taxonomy" id="174633"/>
    <lineage>
        <taxon>Bacteria</taxon>
        <taxon>Pseudomonadati</taxon>
        <taxon>Planctomycetota</taxon>
        <taxon>Candidatus Brocadiia</taxon>
        <taxon>Candidatus Brocadiales</taxon>
        <taxon>Candidatus Brocadiaceae</taxon>
        <taxon>Candidatus Kuenenia</taxon>
    </lineage>
</organism>
<dbReference type="Proteomes" id="UP000501926">
    <property type="component" value="Chromosome"/>
</dbReference>
<evidence type="ECO:0000313" key="3">
    <source>
        <dbReference type="Proteomes" id="UP000501926"/>
    </source>
</evidence>
<reference evidence="2 3" key="3">
    <citation type="submission" date="2020-02" db="EMBL/GenBank/DDBJ databases">
        <title>Newly sequenced genome of strain CSTR1 showed variability in Candidatus Kuenenia stuttgartiensis genomes.</title>
        <authorList>
            <person name="Ding C."/>
            <person name="Adrian L."/>
        </authorList>
    </citation>
    <scope>NUCLEOTIDE SEQUENCE [LARGE SCALE GENOMIC DNA]</scope>
    <source>
        <strain evidence="2 3">CSTR1</strain>
    </source>
</reference>
<name>Q1Q1R8_KUEST</name>
<sequence length="54" mass="6307">MSACTFQYVIVTIQRNLLNYQRSERNSFPNLVLNIVKYLFGNVIALETLFPVRV</sequence>